<accession>K8EJB7</accession>
<dbReference type="AlphaFoldDB" id="K8EJB7"/>
<sequence length="182" mass="22570">MKFRGDKKRHIKFPYSSVEPERTQRAFDGVKPAQRTFYRLVLMSYLLEKKIKIREDKKRPINFSYFLAGANQLNELFIYRGKKMQKDYRTLEYRQFEELKNRVKLIDFYWMRYKSQHPQKDYSEEVLDHIEVIEDFIYKKRYEELRLVKINFRRTKVKLPEKNYQKLKQYSELSNLLQNSLK</sequence>
<reference evidence="2" key="1">
    <citation type="journal article" date="2013" name="Genome Announc.">
        <title>Complete Chromosome Sequence of Carnobacterium maltaromaticum LMA 28.</title>
        <authorList>
            <person name="Cailliez-Grimal C."/>
            <person name="Chaillou S."/>
            <person name="Anba-Mondoloni J."/>
            <person name="Loux V."/>
            <person name="Afzal M.I."/>
            <person name="Rahman A."/>
            <person name="Kergourlay G."/>
            <person name="Champomier-Verges M.C."/>
            <person name="Zagorec M."/>
            <person name="Dalgaard P."/>
            <person name="Leisner J.J."/>
            <person name="Prevost H."/>
            <person name="Revol-Junelles A.M."/>
            <person name="Borges F."/>
        </authorList>
    </citation>
    <scope>NUCLEOTIDE SEQUENCE</scope>
    <source>
        <strain evidence="2">LMA28</strain>
    </source>
</reference>
<gene>
    <name evidence="1" type="ORF">BN424_2479</name>
</gene>
<organism evidence="1 2">
    <name type="scientific">Carnobacterium maltaromaticum LMA28</name>
    <dbReference type="NCBI Taxonomy" id="1234679"/>
    <lineage>
        <taxon>Bacteria</taxon>
        <taxon>Bacillati</taxon>
        <taxon>Bacillota</taxon>
        <taxon>Bacilli</taxon>
        <taxon>Lactobacillales</taxon>
        <taxon>Carnobacteriaceae</taxon>
        <taxon>Carnobacterium</taxon>
    </lineage>
</organism>
<dbReference type="eggNOG" id="COG1609">
    <property type="taxonomic scope" value="Bacteria"/>
</dbReference>
<evidence type="ECO:0000313" key="1">
    <source>
        <dbReference type="EMBL" id="CCO11918.2"/>
    </source>
</evidence>
<keyword evidence="2" id="KW-1185">Reference proteome</keyword>
<evidence type="ECO:0000313" key="2">
    <source>
        <dbReference type="Proteomes" id="UP000000212"/>
    </source>
</evidence>
<dbReference type="EMBL" id="HE999757">
    <property type="protein sequence ID" value="CCO11918.2"/>
    <property type="molecule type" value="Genomic_DNA"/>
</dbReference>
<name>K8EJB7_CARML</name>
<dbReference type="KEGG" id="cml:BN424_2479"/>
<protein>
    <submittedName>
        <fullName evidence="1">Uncharacterized protein</fullName>
    </submittedName>
</protein>
<proteinExistence type="predicted"/>
<dbReference type="Proteomes" id="UP000000212">
    <property type="component" value="Chromosome"/>
</dbReference>
<dbReference type="HOGENOM" id="CLU_1479525_0_0_9"/>